<evidence type="ECO:0000256" key="1">
    <source>
        <dbReference type="ARBA" id="ARBA00022801"/>
    </source>
</evidence>
<dbReference type="Proteomes" id="UP000318010">
    <property type="component" value="Unassembled WGS sequence"/>
</dbReference>
<evidence type="ECO:0000313" key="2">
    <source>
        <dbReference type="EMBL" id="TWR25574.1"/>
    </source>
</evidence>
<dbReference type="Pfam" id="PF00702">
    <property type="entry name" value="Hydrolase"/>
    <property type="match status" value="1"/>
</dbReference>
<dbReference type="RefSeq" id="WP_146272139.1">
    <property type="nucleotide sequence ID" value="NZ_VOEI01000004.1"/>
</dbReference>
<dbReference type="InterPro" id="IPR051540">
    <property type="entry name" value="S-2-haloacid_dehalogenase"/>
</dbReference>
<dbReference type="OrthoDB" id="3669651at2"/>
<dbReference type="Gene3D" id="3.40.50.1000">
    <property type="entry name" value="HAD superfamily/HAD-like"/>
    <property type="match status" value="1"/>
</dbReference>
<reference evidence="2 3" key="1">
    <citation type="submission" date="2019-07" db="EMBL/GenBank/DDBJ databases">
        <authorList>
            <person name="Kim J."/>
        </authorList>
    </citation>
    <scope>NUCLEOTIDE SEQUENCE [LARGE SCALE GENOMIC DNA]</scope>
    <source>
        <strain evidence="2 3">MJ1a</strain>
    </source>
</reference>
<gene>
    <name evidence="2" type="ORF">FPZ42_13350</name>
</gene>
<sequence length="232" mass="26469">MPYFQHYSFDLWLTLIKSDPRFKPERAKYFHQHFNKADKSVDEIATIFRQVDLMCNAVNEKSGKNIDADEMYLMVIHLINGDRLDIDEVDYQQLHNDMEALLFKYPSQLYSDVTFEALKTLKEKSGATFSLLSNTGYITGKTLRKVLALYQLDTFFDFQLYSDEAGMSKPNPEFFEVMLKNIDICNMGKDIPRSGILHVGDNPKNDVAAAEAMGLKAALINSNQQTILSLVG</sequence>
<organism evidence="2 3">
    <name type="scientific">Mucilaginibacter achroorhodeus</name>
    <dbReference type="NCBI Taxonomy" id="2599294"/>
    <lineage>
        <taxon>Bacteria</taxon>
        <taxon>Pseudomonadati</taxon>
        <taxon>Bacteroidota</taxon>
        <taxon>Sphingobacteriia</taxon>
        <taxon>Sphingobacteriales</taxon>
        <taxon>Sphingobacteriaceae</taxon>
        <taxon>Mucilaginibacter</taxon>
    </lineage>
</organism>
<dbReference type="NCBIfam" id="TIGR01549">
    <property type="entry name" value="HAD-SF-IA-v1"/>
    <property type="match status" value="1"/>
</dbReference>
<evidence type="ECO:0000313" key="3">
    <source>
        <dbReference type="Proteomes" id="UP000318010"/>
    </source>
</evidence>
<dbReference type="SFLD" id="SFLDG01129">
    <property type="entry name" value="C1.5:_HAD__Beta-PGM__Phosphata"/>
    <property type="match status" value="1"/>
</dbReference>
<dbReference type="InterPro" id="IPR036412">
    <property type="entry name" value="HAD-like_sf"/>
</dbReference>
<dbReference type="Gene3D" id="1.10.150.400">
    <property type="match status" value="1"/>
</dbReference>
<protein>
    <submittedName>
        <fullName evidence="2">HAD family hydrolase</fullName>
    </submittedName>
</protein>
<keyword evidence="3" id="KW-1185">Reference proteome</keyword>
<accession>A0A563U2L3</accession>
<dbReference type="PANTHER" id="PTHR43316">
    <property type="entry name" value="HYDROLASE, HALOACID DELAHOGENASE-RELATED"/>
    <property type="match status" value="1"/>
</dbReference>
<dbReference type="SFLD" id="SFLDS00003">
    <property type="entry name" value="Haloacid_Dehalogenase"/>
    <property type="match status" value="1"/>
</dbReference>
<keyword evidence="1 2" id="KW-0378">Hydrolase</keyword>
<dbReference type="EMBL" id="VOEI01000004">
    <property type="protein sequence ID" value="TWR25574.1"/>
    <property type="molecule type" value="Genomic_DNA"/>
</dbReference>
<dbReference type="SUPFAM" id="SSF56784">
    <property type="entry name" value="HAD-like"/>
    <property type="match status" value="1"/>
</dbReference>
<dbReference type="InterPro" id="IPR006439">
    <property type="entry name" value="HAD-SF_hydro_IA"/>
</dbReference>
<proteinExistence type="predicted"/>
<name>A0A563U2L3_9SPHI</name>
<dbReference type="AlphaFoldDB" id="A0A563U2L3"/>
<dbReference type="GO" id="GO:0016787">
    <property type="term" value="F:hydrolase activity"/>
    <property type="evidence" value="ECO:0007669"/>
    <property type="project" value="UniProtKB-KW"/>
</dbReference>
<comment type="caution">
    <text evidence="2">The sequence shown here is derived from an EMBL/GenBank/DDBJ whole genome shotgun (WGS) entry which is preliminary data.</text>
</comment>
<dbReference type="InterPro" id="IPR023214">
    <property type="entry name" value="HAD_sf"/>
</dbReference>